<feature type="region of interest" description="Disordered" evidence="1">
    <location>
        <begin position="1"/>
        <end position="53"/>
    </location>
</feature>
<accession>A0A6J4MRW6</accession>
<protein>
    <submittedName>
        <fullName evidence="2">Uncharacterized protein</fullName>
    </submittedName>
</protein>
<dbReference type="AlphaFoldDB" id="A0A6J4MRW6"/>
<evidence type="ECO:0000256" key="1">
    <source>
        <dbReference type="SAM" id="MobiDB-lite"/>
    </source>
</evidence>
<reference evidence="2" key="1">
    <citation type="submission" date="2020-02" db="EMBL/GenBank/DDBJ databases">
        <authorList>
            <person name="Meier V. D."/>
        </authorList>
    </citation>
    <scope>NUCLEOTIDE SEQUENCE</scope>
    <source>
        <strain evidence="2">AVDCRST_MAG21</strain>
    </source>
</reference>
<evidence type="ECO:0000313" key="2">
    <source>
        <dbReference type="EMBL" id="CAA9365072.1"/>
    </source>
</evidence>
<gene>
    <name evidence="2" type="ORF">AVDCRST_MAG21-61</name>
</gene>
<feature type="compositionally biased region" description="Low complexity" evidence="1">
    <location>
        <begin position="24"/>
        <end position="37"/>
    </location>
</feature>
<feature type="non-terminal residue" evidence="2">
    <location>
        <position position="53"/>
    </location>
</feature>
<name>A0A6J4MRW6_9ACTN</name>
<feature type="non-terminal residue" evidence="2">
    <location>
        <position position="1"/>
    </location>
</feature>
<organism evidence="2">
    <name type="scientific">uncultured Nocardioidaceae bacterium</name>
    <dbReference type="NCBI Taxonomy" id="253824"/>
    <lineage>
        <taxon>Bacteria</taxon>
        <taxon>Bacillati</taxon>
        <taxon>Actinomycetota</taxon>
        <taxon>Actinomycetes</taxon>
        <taxon>Propionibacteriales</taxon>
        <taxon>Nocardioidaceae</taxon>
        <taxon>environmental samples</taxon>
    </lineage>
</organism>
<sequence length="53" mass="5959">WCRPHRSGPAQRCLRWASSRRRSPAAATRSSGPAGSRRASRRWRPPRCGSARS</sequence>
<dbReference type="EMBL" id="CADCUL010000012">
    <property type="protein sequence ID" value="CAA9365072.1"/>
    <property type="molecule type" value="Genomic_DNA"/>
</dbReference>
<proteinExistence type="predicted"/>